<dbReference type="EMBL" id="BARU01039143">
    <property type="protein sequence ID" value="GAH78026.1"/>
    <property type="molecule type" value="Genomic_DNA"/>
</dbReference>
<reference evidence="1" key="1">
    <citation type="journal article" date="2014" name="Front. Microbiol.">
        <title>High frequency of phylogenetically diverse reductive dehalogenase-homologous genes in deep subseafloor sedimentary metagenomes.</title>
        <authorList>
            <person name="Kawai M."/>
            <person name="Futagami T."/>
            <person name="Toyoda A."/>
            <person name="Takaki Y."/>
            <person name="Nishi S."/>
            <person name="Hori S."/>
            <person name="Arai W."/>
            <person name="Tsubouchi T."/>
            <person name="Morono Y."/>
            <person name="Uchiyama I."/>
            <person name="Ito T."/>
            <person name="Fujiyama A."/>
            <person name="Inagaki F."/>
            <person name="Takami H."/>
        </authorList>
    </citation>
    <scope>NUCLEOTIDE SEQUENCE</scope>
    <source>
        <strain evidence="1">Expedition CK06-06</strain>
    </source>
</reference>
<comment type="caution">
    <text evidence="1">The sequence shown here is derived from an EMBL/GenBank/DDBJ whole genome shotgun (WGS) entry which is preliminary data.</text>
</comment>
<sequence>GKIDYDDNVEGRILEGKSLLGLPEDSPAFLSVKKIIENNE</sequence>
<protein>
    <submittedName>
        <fullName evidence="1">Uncharacterized protein</fullName>
    </submittedName>
</protein>
<dbReference type="AlphaFoldDB" id="X1I6N1"/>
<gene>
    <name evidence="1" type="ORF">S03H2_60709</name>
</gene>
<feature type="non-terminal residue" evidence="1">
    <location>
        <position position="1"/>
    </location>
</feature>
<name>X1I6N1_9ZZZZ</name>
<accession>X1I6N1</accession>
<evidence type="ECO:0000313" key="1">
    <source>
        <dbReference type="EMBL" id="GAH78026.1"/>
    </source>
</evidence>
<proteinExistence type="predicted"/>
<organism evidence="1">
    <name type="scientific">marine sediment metagenome</name>
    <dbReference type="NCBI Taxonomy" id="412755"/>
    <lineage>
        <taxon>unclassified sequences</taxon>
        <taxon>metagenomes</taxon>
        <taxon>ecological metagenomes</taxon>
    </lineage>
</organism>